<reference evidence="2 3" key="1">
    <citation type="journal article" date="2018" name="Nat. Biotechnol.">
        <title>A standardized bacterial taxonomy based on genome phylogeny substantially revises the tree of life.</title>
        <authorList>
            <person name="Parks D.H."/>
            <person name="Chuvochina M."/>
            <person name="Waite D.W."/>
            <person name="Rinke C."/>
            <person name="Skarshewski A."/>
            <person name="Chaumeil P.A."/>
            <person name="Hugenholtz P."/>
        </authorList>
    </citation>
    <scope>NUCLEOTIDE SEQUENCE [LARGE SCALE GENOMIC DNA]</scope>
    <source>
        <strain evidence="2">UBA9669</strain>
    </source>
</reference>
<gene>
    <name evidence="2" type="ORF">DHW29_04280</name>
</gene>
<feature type="chain" id="PRO_5017548540" evidence="1">
    <location>
        <begin position="24"/>
        <end position="299"/>
    </location>
</feature>
<protein>
    <submittedName>
        <fullName evidence="2">Phenol degradation protein meta</fullName>
    </submittedName>
</protein>
<keyword evidence="1" id="KW-0732">Signal</keyword>
<sequence>MFKNKRNLCCGLLLTVMSINSYALENGSDSAALGAEGTMAGNLPPKGVYLITYYQNYHADKMLDQHGNTSVPDFHLDANALVARLVWMTDQKLLGGQLGFYGIQPFVDVRLSAAGFSDSNKGLGDFVFAPLLAWHHGNHHWGVALENVFPTGDYDKNSPKPVIANISKNYYTLRPMFAYSYMTASGWDLSTKMSYSINEKNDDTHYKSGDYFAFDYNLSYQVRPDLTLGLQGYALKQFTDDKRGSVKVQDSKAQVLAYGPAVSYHPSRQWFLEGKYLFEDQVENRAKGGSTWLKFVWSF</sequence>
<dbReference type="AlphaFoldDB" id="A0A3D2SJ71"/>
<proteinExistence type="predicted"/>
<dbReference type="Pfam" id="PF13557">
    <property type="entry name" value="Phenol_MetA_deg"/>
    <property type="match status" value="1"/>
</dbReference>
<evidence type="ECO:0000313" key="3">
    <source>
        <dbReference type="Proteomes" id="UP000263596"/>
    </source>
</evidence>
<comment type="caution">
    <text evidence="2">The sequence shown here is derived from an EMBL/GenBank/DDBJ whole genome shotgun (WGS) entry which is preliminary data.</text>
</comment>
<dbReference type="EMBL" id="DPVE01000085">
    <property type="protein sequence ID" value="HCK29471.1"/>
    <property type="molecule type" value="Genomic_DNA"/>
</dbReference>
<feature type="signal peptide" evidence="1">
    <location>
        <begin position="1"/>
        <end position="23"/>
    </location>
</feature>
<evidence type="ECO:0000256" key="1">
    <source>
        <dbReference type="SAM" id="SignalP"/>
    </source>
</evidence>
<evidence type="ECO:0000313" key="2">
    <source>
        <dbReference type="EMBL" id="HCK29471.1"/>
    </source>
</evidence>
<name>A0A3D2SJ71_9GAMM</name>
<accession>A0A3D2SJ71</accession>
<dbReference type="RefSeq" id="WP_049174048.1">
    <property type="nucleotide sequence ID" value="NZ_BKFK01000012.1"/>
</dbReference>
<organism evidence="2 3">
    <name type="scientific">Acinetobacter ursingii</name>
    <dbReference type="NCBI Taxonomy" id="108980"/>
    <lineage>
        <taxon>Bacteria</taxon>
        <taxon>Pseudomonadati</taxon>
        <taxon>Pseudomonadota</taxon>
        <taxon>Gammaproteobacteria</taxon>
        <taxon>Moraxellales</taxon>
        <taxon>Moraxellaceae</taxon>
        <taxon>Acinetobacter</taxon>
    </lineage>
</organism>
<dbReference type="Proteomes" id="UP000263596">
    <property type="component" value="Unassembled WGS sequence"/>
</dbReference>
<dbReference type="InterPro" id="IPR025737">
    <property type="entry name" value="FApF"/>
</dbReference>